<evidence type="ECO:0000313" key="2">
    <source>
        <dbReference type="Proteomes" id="UP001196413"/>
    </source>
</evidence>
<sequence>MKCLPRRMGNSGKYVNAANALAVTLYMCNENSLTLVQERFNSMNKNASVKNAEPWMGNFIITNAVDNGVFSG</sequence>
<dbReference type="EMBL" id="JAHQIW010007487">
    <property type="protein sequence ID" value="KAJ1374797.1"/>
    <property type="molecule type" value="Genomic_DNA"/>
</dbReference>
<organism evidence="1 2">
    <name type="scientific">Parelaphostrongylus tenuis</name>
    <name type="common">Meningeal worm</name>
    <dbReference type="NCBI Taxonomy" id="148309"/>
    <lineage>
        <taxon>Eukaryota</taxon>
        <taxon>Metazoa</taxon>
        <taxon>Ecdysozoa</taxon>
        <taxon>Nematoda</taxon>
        <taxon>Chromadorea</taxon>
        <taxon>Rhabditida</taxon>
        <taxon>Rhabditina</taxon>
        <taxon>Rhabditomorpha</taxon>
        <taxon>Strongyloidea</taxon>
        <taxon>Metastrongylidae</taxon>
        <taxon>Parelaphostrongylus</taxon>
    </lineage>
</organism>
<evidence type="ECO:0000313" key="1">
    <source>
        <dbReference type="EMBL" id="KAJ1374797.1"/>
    </source>
</evidence>
<dbReference type="AlphaFoldDB" id="A0AAD5WLE3"/>
<dbReference type="Proteomes" id="UP001196413">
    <property type="component" value="Unassembled WGS sequence"/>
</dbReference>
<comment type="caution">
    <text evidence="1">The sequence shown here is derived from an EMBL/GenBank/DDBJ whole genome shotgun (WGS) entry which is preliminary data.</text>
</comment>
<protein>
    <submittedName>
        <fullName evidence="1">Uncharacterized protein</fullName>
    </submittedName>
</protein>
<accession>A0AAD5WLE3</accession>
<proteinExistence type="predicted"/>
<keyword evidence="2" id="KW-1185">Reference proteome</keyword>
<gene>
    <name evidence="1" type="ORF">KIN20_037562</name>
</gene>
<name>A0AAD5WLE3_PARTN</name>
<reference evidence="1" key="1">
    <citation type="submission" date="2021-06" db="EMBL/GenBank/DDBJ databases">
        <title>Parelaphostrongylus tenuis whole genome reference sequence.</title>
        <authorList>
            <person name="Garwood T.J."/>
            <person name="Larsen P.A."/>
            <person name="Fountain-Jones N.M."/>
            <person name="Garbe J.R."/>
            <person name="Macchietto M.G."/>
            <person name="Kania S.A."/>
            <person name="Gerhold R.W."/>
            <person name="Richards J.E."/>
            <person name="Wolf T.M."/>
        </authorList>
    </citation>
    <scope>NUCLEOTIDE SEQUENCE</scope>
    <source>
        <strain evidence="1">MNPRO001-30</strain>
        <tissue evidence="1">Meninges</tissue>
    </source>
</reference>